<dbReference type="PRINTS" id="PR00463">
    <property type="entry name" value="EP450I"/>
</dbReference>
<dbReference type="GO" id="GO:0005506">
    <property type="term" value="F:iron ion binding"/>
    <property type="evidence" value="ECO:0007669"/>
    <property type="project" value="InterPro"/>
</dbReference>
<dbReference type="InterPro" id="IPR001128">
    <property type="entry name" value="Cyt_P450"/>
</dbReference>
<evidence type="ECO:0000256" key="3">
    <source>
        <dbReference type="ARBA" id="ARBA00022617"/>
    </source>
</evidence>
<evidence type="ECO:0000256" key="6">
    <source>
        <dbReference type="ARBA" id="ARBA00023004"/>
    </source>
</evidence>
<dbReference type="EMBL" id="ML991817">
    <property type="protein sequence ID" value="KAF2232252.1"/>
    <property type="molecule type" value="Genomic_DNA"/>
</dbReference>
<keyword evidence="10" id="KW-0812">Transmembrane</keyword>
<dbReference type="GO" id="GO:0020037">
    <property type="term" value="F:heme binding"/>
    <property type="evidence" value="ECO:0007669"/>
    <property type="project" value="InterPro"/>
</dbReference>
<reference evidence="11" key="1">
    <citation type="journal article" date="2020" name="Stud. Mycol.">
        <title>101 Dothideomycetes genomes: a test case for predicting lifestyles and emergence of pathogens.</title>
        <authorList>
            <person name="Haridas S."/>
            <person name="Albert R."/>
            <person name="Binder M."/>
            <person name="Bloem J."/>
            <person name="Labutti K."/>
            <person name="Salamov A."/>
            <person name="Andreopoulos B."/>
            <person name="Baker S."/>
            <person name="Barry K."/>
            <person name="Bills G."/>
            <person name="Bluhm B."/>
            <person name="Cannon C."/>
            <person name="Castanera R."/>
            <person name="Culley D."/>
            <person name="Daum C."/>
            <person name="Ezra D."/>
            <person name="Gonzalez J."/>
            <person name="Henrissat B."/>
            <person name="Kuo A."/>
            <person name="Liang C."/>
            <person name="Lipzen A."/>
            <person name="Lutzoni F."/>
            <person name="Magnuson J."/>
            <person name="Mondo S."/>
            <person name="Nolan M."/>
            <person name="Ohm R."/>
            <person name="Pangilinan J."/>
            <person name="Park H.-J."/>
            <person name="Ramirez L."/>
            <person name="Alfaro M."/>
            <person name="Sun H."/>
            <person name="Tritt A."/>
            <person name="Yoshinaga Y."/>
            <person name="Zwiers L.-H."/>
            <person name="Turgeon B."/>
            <person name="Goodwin S."/>
            <person name="Spatafora J."/>
            <person name="Crous P."/>
            <person name="Grigoriev I."/>
        </authorList>
    </citation>
    <scope>NUCLEOTIDE SEQUENCE</scope>
    <source>
        <strain evidence="11">Tuck. ex Michener</strain>
    </source>
</reference>
<dbReference type="Pfam" id="PF00067">
    <property type="entry name" value="p450"/>
    <property type="match status" value="1"/>
</dbReference>
<keyword evidence="6 8" id="KW-0408">Iron</keyword>
<gene>
    <name evidence="11" type="ORF">EV356DRAFT_450398</name>
</gene>
<dbReference type="AlphaFoldDB" id="A0A6A6H2N8"/>
<dbReference type="PANTHER" id="PTHR46206">
    <property type="entry name" value="CYTOCHROME P450"/>
    <property type="match status" value="1"/>
</dbReference>
<dbReference type="InterPro" id="IPR017972">
    <property type="entry name" value="Cyt_P450_CS"/>
</dbReference>
<dbReference type="OrthoDB" id="1844152at2759"/>
<evidence type="ECO:0000256" key="7">
    <source>
        <dbReference type="ARBA" id="ARBA00023033"/>
    </source>
</evidence>
<evidence type="ECO:0000313" key="12">
    <source>
        <dbReference type="Proteomes" id="UP000800092"/>
    </source>
</evidence>
<evidence type="ECO:0000256" key="1">
    <source>
        <dbReference type="ARBA" id="ARBA00001971"/>
    </source>
</evidence>
<evidence type="ECO:0000256" key="4">
    <source>
        <dbReference type="ARBA" id="ARBA00022723"/>
    </source>
</evidence>
<keyword evidence="4 8" id="KW-0479">Metal-binding</keyword>
<keyword evidence="10" id="KW-0472">Membrane</keyword>
<evidence type="ECO:0000256" key="2">
    <source>
        <dbReference type="ARBA" id="ARBA00010617"/>
    </source>
</evidence>
<dbReference type="InterPro" id="IPR002401">
    <property type="entry name" value="Cyt_P450_E_grp-I"/>
</dbReference>
<keyword evidence="5 9" id="KW-0560">Oxidoreductase</keyword>
<keyword evidence="3 8" id="KW-0349">Heme</keyword>
<dbReference type="PROSITE" id="PS00086">
    <property type="entry name" value="CYTOCHROME_P450"/>
    <property type="match status" value="1"/>
</dbReference>
<name>A0A6A6H2N8_VIRVR</name>
<evidence type="ECO:0000313" key="11">
    <source>
        <dbReference type="EMBL" id="KAF2232252.1"/>
    </source>
</evidence>
<keyword evidence="12" id="KW-1185">Reference proteome</keyword>
<protein>
    <submittedName>
        <fullName evidence="11">Putative P450 monooxygenase</fullName>
    </submittedName>
</protein>
<dbReference type="InterPro" id="IPR036396">
    <property type="entry name" value="Cyt_P450_sf"/>
</dbReference>
<dbReference type="Proteomes" id="UP000800092">
    <property type="component" value="Unassembled WGS sequence"/>
</dbReference>
<evidence type="ECO:0000256" key="9">
    <source>
        <dbReference type="RuleBase" id="RU000461"/>
    </source>
</evidence>
<sequence length="496" mass="56837">MEYHGLLPGWTALVLGVTILVIWLFYSQNNKKPYATIPVLSADRNEYLQNGRALLEHGKKFRSCFQVQTGTNFKIVVPNRFAAELKNHPDLSFNDAHARDSFTSYPGLQPFREILENDTFIQEVVRKKLTQSLGLITTALFEETQLTYRDIFGESKEWQTHVIKSDVQDIIARLSSRVFLGLELCRNPDWLDITKNYTYSSFEAISELRSQHALARPIIHWFSKNCTQARHYYKRAQVLIQPVVDRRKAQMQASSSESEGSSKASDAIGWMVECARGRKIDYAAAQLSFSLAAIHLSSETMTMCLLQLCDMPELIEPLREDCRRVLDDSGWTKQALQDMRLLDSFMRECQRVRDLLATSMLRFARAPLTLSDGTVIPKGSTLMVMNDWAHSSEHFPNAETFDMRRFAKLRERPGEQNQHQFSTPSADQMGFGFGSHACPGRFFASNEIKIALCILLLEYDFEYVPGDDRPQDIKHEIVRLADPSARMRIRKREGNS</sequence>
<dbReference type="Gene3D" id="1.10.630.10">
    <property type="entry name" value="Cytochrome P450"/>
    <property type="match status" value="1"/>
</dbReference>
<evidence type="ECO:0000256" key="10">
    <source>
        <dbReference type="SAM" id="Phobius"/>
    </source>
</evidence>
<dbReference type="GO" id="GO:0016705">
    <property type="term" value="F:oxidoreductase activity, acting on paired donors, with incorporation or reduction of molecular oxygen"/>
    <property type="evidence" value="ECO:0007669"/>
    <property type="project" value="InterPro"/>
</dbReference>
<keyword evidence="7 9" id="KW-0503">Monooxygenase</keyword>
<keyword evidence="10" id="KW-1133">Transmembrane helix</keyword>
<comment type="similarity">
    <text evidence="2 9">Belongs to the cytochrome P450 family.</text>
</comment>
<organism evidence="11 12">
    <name type="scientific">Viridothelium virens</name>
    <name type="common">Speckled blister lichen</name>
    <name type="synonym">Trypethelium virens</name>
    <dbReference type="NCBI Taxonomy" id="1048519"/>
    <lineage>
        <taxon>Eukaryota</taxon>
        <taxon>Fungi</taxon>
        <taxon>Dikarya</taxon>
        <taxon>Ascomycota</taxon>
        <taxon>Pezizomycotina</taxon>
        <taxon>Dothideomycetes</taxon>
        <taxon>Dothideomycetes incertae sedis</taxon>
        <taxon>Trypetheliales</taxon>
        <taxon>Trypetheliaceae</taxon>
        <taxon>Viridothelium</taxon>
    </lineage>
</organism>
<accession>A0A6A6H2N8</accession>
<dbReference type="SUPFAM" id="SSF48264">
    <property type="entry name" value="Cytochrome P450"/>
    <property type="match status" value="1"/>
</dbReference>
<feature type="binding site" description="axial binding residue" evidence="8">
    <location>
        <position position="438"/>
    </location>
    <ligand>
        <name>heme</name>
        <dbReference type="ChEBI" id="CHEBI:30413"/>
    </ligand>
    <ligandPart>
        <name>Fe</name>
        <dbReference type="ChEBI" id="CHEBI:18248"/>
    </ligandPart>
</feature>
<comment type="cofactor">
    <cofactor evidence="1 8">
        <name>heme</name>
        <dbReference type="ChEBI" id="CHEBI:30413"/>
    </cofactor>
</comment>
<feature type="transmembrane region" description="Helical" evidence="10">
    <location>
        <begin position="6"/>
        <end position="26"/>
    </location>
</feature>
<dbReference type="CDD" id="cd11041">
    <property type="entry name" value="CYP503A1-like"/>
    <property type="match status" value="1"/>
</dbReference>
<dbReference type="PANTHER" id="PTHR46206:SF2">
    <property type="entry name" value="CYTOCHROME P450 MONOOXYGENASE AUSG-RELATED"/>
    <property type="match status" value="1"/>
</dbReference>
<evidence type="ECO:0000256" key="8">
    <source>
        <dbReference type="PIRSR" id="PIRSR602401-1"/>
    </source>
</evidence>
<proteinExistence type="inferred from homology"/>
<dbReference type="GO" id="GO:0004497">
    <property type="term" value="F:monooxygenase activity"/>
    <property type="evidence" value="ECO:0007669"/>
    <property type="project" value="UniProtKB-KW"/>
</dbReference>
<evidence type="ECO:0000256" key="5">
    <source>
        <dbReference type="ARBA" id="ARBA00023002"/>
    </source>
</evidence>